<dbReference type="Proteomes" id="UP000789920">
    <property type="component" value="Unassembled WGS sequence"/>
</dbReference>
<protein>
    <submittedName>
        <fullName evidence="1">31588_t:CDS:1</fullName>
    </submittedName>
</protein>
<gene>
    <name evidence="1" type="ORF">RPERSI_LOCUS6571</name>
</gene>
<name>A0ACA9MX12_9GLOM</name>
<evidence type="ECO:0000313" key="1">
    <source>
        <dbReference type="EMBL" id="CAG8617502.1"/>
    </source>
</evidence>
<proteinExistence type="predicted"/>
<reference evidence="1" key="1">
    <citation type="submission" date="2021-06" db="EMBL/GenBank/DDBJ databases">
        <authorList>
            <person name="Kallberg Y."/>
            <person name="Tangrot J."/>
            <person name="Rosling A."/>
        </authorList>
    </citation>
    <scope>NUCLEOTIDE SEQUENCE</scope>
    <source>
        <strain evidence="1">MA461A</strain>
    </source>
</reference>
<organism evidence="1 2">
    <name type="scientific">Racocetra persica</name>
    <dbReference type="NCBI Taxonomy" id="160502"/>
    <lineage>
        <taxon>Eukaryota</taxon>
        <taxon>Fungi</taxon>
        <taxon>Fungi incertae sedis</taxon>
        <taxon>Mucoromycota</taxon>
        <taxon>Glomeromycotina</taxon>
        <taxon>Glomeromycetes</taxon>
        <taxon>Diversisporales</taxon>
        <taxon>Gigasporaceae</taxon>
        <taxon>Racocetra</taxon>
    </lineage>
</organism>
<comment type="caution">
    <text evidence="1">The sequence shown here is derived from an EMBL/GenBank/DDBJ whole genome shotgun (WGS) entry which is preliminary data.</text>
</comment>
<keyword evidence="2" id="KW-1185">Reference proteome</keyword>
<evidence type="ECO:0000313" key="2">
    <source>
        <dbReference type="Proteomes" id="UP000789920"/>
    </source>
</evidence>
<dbReference type="EMBL" id="CAJVQC010010513">
    <property type="protein sequence ID" value="CAG8617502.1"/>
    <property type="molecule type" value="Genomic_DNA"/>
</dbReference>
<sequence>MFSEDLYDKVLIELTELIDRISPNDIRELWAVSHIDQQKHHFVILFGNMIQKNEKISNEHAISIRNGQNLGTFEHEIQIDFTLIDSIRGQYVFTPKVQHHVKNHSLYGKGFGLIKKALNLAIETGGTEKLYEMHQKFIADMEQQLAEPERNVIQSDDKNHYRLINNPPMSRTKSR</sequence>
<accession>A0ACA9MX12</accession>
<feature type="non-terminal residue" evidence="1">
    <location>
        <position position="175"/>
    </location>
</feature>